<sequence>MADITIKYGNRLPIIARQFLLDDAAIDMTGFAVVFNMWKAADGTQVITAGACSTVNAAVGSYEYSWSANDATLPAGQYLASFTGTLSGRSITAPNNGMIVVEILSTTGSTWSYTGNPENRILDSCRFVIGDTDPDNQLLTDEEINWLLSQWEDNIYSAGAEGCVAIAGKYTRQSDYSKSVGDLSISTQYQAQANAYLTRSDHLREQADKYGQPTPAYYSDTSGNVFGPSNFGVGMDGFV</sequence>
<organism evidence="3">
    <name type="scientific">uncultured Caudovirales phage</name>
    <dbReference type="NCBI Taxonomy" id="2100421"/>
    <lineage>
        <taxon>Viruses</taxon>
        <taxon>Duplodnaviria</taxon>
        <taxon>Heunggongvirae</taxon>
        <taxon>Uroviricota</taxon>
        <taxon>Caudoviricetes</taxon>
        <taxon>Peduoviridae</taxon>
        <taxon>Maltschvirus</taxon>
        <taxon>Maltschvirus maltsch</taxon>
    </lineage>
</organism>
<evidence type="ECO:0000313" key="1">
    <source>
        <dbReference type="EMBL" id="CAB4144782.1"/>
    </source>
</evidence>
<proteinExistence type="predicted"/>
<name>A0A6J5RPW7_9CAUD</name>
<gene>
    <name evidence="3" type="ORF">UFOVP1296_29</name>
    <name evidence="1" type="ORF">UFOVP471_65</name>
    <name evidence="2" type="ORF">UFOVP890_29</name>
</gene>
<reference evidence="3" key="1">
    <citation type="submission" date="2020-05" db="EMBL/GenBank/DDBJ databases">
        <authorList>
            <person name="Chiriac C."/>
            <person name="Salcher M."/>
            <person name="Ghai R."/>
            <person name="Kavagutti S V."/>
        </authorList>
    </citation>
    <scope>NUCLEOTIDE SEQUENCE</scope>
</reference>
<evidence type="ECO:0000313" key="2">
    <source>
        <dbReference type="EMBL" id="CAB4169418.1"/>
    </source>
</evidence>
<evidence type="ECO:0000313" key="3">
    <source>
        <dbReference type="EMBL" id="CAB4195691.1"/>
    </source>
</evidence>
<dbReference type="EMBL" id="LR796845">
    <property type="protein sequence ID" value="CAB4169418.1"/>
    <property type="molecule type" value="Genomic_DNA"/>
</dbReference>
<accession>A0A6J5RPW7</accession>
<dbReference type="EMBL" id="LR796438">
    <property type="protein sequence ID" value="CAB4144782.1"/>
    <property type="molecule type" value="Genomic_DNA"/>
</dbReference>
<dbReference type="EMBL" id="LR797240">
    <property type="protein sequence ID" value="CAB4195691.1"/>
    <property type="molecule type" value="Genomic_DNA"/>
</dbReference>
<protein>
    <submittedName>
        <fullName evidence="3">Uncharacterized protein</fullName>
    </submittedName>
</protein>